<gene>
    <name evidence="1" type="ORF">BpHYR1_000791</name>
</gene>
<accession>A0A3M7SWA2</accession>
<dbReference type="Proteomes" id="UP000276133">
    <property type="component" value="Unassembled WGS sequence"/>
</dbReference>
<protein>
    <submittedName>
        <fullName evidence="1">Uncharacterized protein</fullName>
    </submittedName>
</protein>
<keyword evidence="2" id="KW-1185">Reference proteome</keyword>
<dbReference type="EMBL" id="REGN01000693">
    <property type="protein sequence ID" value="RNA39965.1"/>
    <property type="molecule type" value="Genomic_DNA"/>
</dbReference>
<organism evidence="1 2">
    <name type="scientific">Brachionus plicatilis</name>
    <name type="common">Marine rotifer</name>
    <name type="synonym">Brachionus muelleri</name>
    <dbReference type="NCBI Taxonomy" id="10195"/>
    <lineage>
        <taxon>Eukaryota</taxon>
        <taxon>Metazoa</taxon>
        <taxon>Spiralia</taxon>
        <taxon>Gnathifera</taxon>
        <taxon>Rotifera</taxon>
        <taxon>Eurotatoria</taxon>
        <taxon>Monogononta</taxon>
        <taxon>Pseudotrocha</taxon>
        <taxon>Ploima</taxon>
        <taxon>Brachionidae</taxon>
        <taxon>Brachionus</taxon>
    </lineage>
</organism>
<evidence type="ECO:0000313" key="2">
    <source>
        <dbReference type="Proteomes" id="UP000276133"/>
    </source>
</evidence>
<sequence length="61" mass="7159">MAVAVEVDFLLKKFAFKRMVLSIKINLTILQNYLIGEFSDQIIIYCKKTKKFKTRLNICTN</sequence>
<name>A0A3M7SWA2_BRAPC</name>
<dbReference type="AlphaFoldDB" id="A0A3M7SWA2"/>
<reference evidence="1 2" key="1">
    <citation type="journal article" date="2018" name="Sci. Rep.">
        <title>Genomic signatures of local adaptation to the degree of environmental predictability in rotifers.</title>
        <authorList>
            <person name="Franch-Gras L."/>
            <person name="Hahn C."/>
            <person name="Garcia-Roger E.M."/>
            <person name="Carmona M.J."/>
            <person name="Serra M."/>
            <person name="Gomez A."/>
        </authorList>
    </citation>
    <scope>NUCLEOTIDE SEQUENCE [LARGE SCALE GENOMIC DNA]</scope>
    <source>
        <strain evidence="1">HYR1</strain>
    </source>
</reference>
<proteinExistence type="predicted"/>
<evidence type="ECO:0000313" key="1">
    <source>
        <dbReference type="EMBL" id="RNA39965.1"/>
    </source>
</evidence>
<comment type="caution">
    <text evidence="1">The sequence shown here is derived from an EMBL/GenBank/DDBJ whole genome shotgun (WGS) entry which is preliminary data.</text>
</comment>